<evidence type="ECO:0000259" key="1">
    <source>
        <dbReference type="Pfam" id="PF12146"/>
    </source>
</evidence>
<dbReference type="PANTHER" id="PTHR11614">
    <property type="entry name" value="PHOSPHOLIPASE-RELATED"/>
    <property type="match status" value="1"/>
</dbReference>
<evidence type="ECO:0000313" key="5">
    <source>
        <dbReference type="Proteomes" id="UP000321514"/>
    </source>
</evidence>
<dbReference type="GO" id="GO:0016787">
    <property type="term" value="F:hydrolase activity"/>
    <property type="evidence" value="ECO:0007669"/>
    <property type="project" value="UniProtKB-KW"/>
</dbReference>
<dbReference type="Pfam" id="PF12146">
    <property type="entry name" value="Hydrolase_4"/>
    <property type="match status" value="1"/>
</dbReference>
<dbReference type="EMBL" id="FOIB01000013">
    <property type="protein sequence ID" value="SEU38588.1"/>
    <property type="molecule type" value="Genomic_DNA"/>
</dbReference>
<sequence length="322" mass="36064">MSGPLPYSGTEYWKNYLLRWYGGEETLRQWTRHVRESTYRGQHRTHALDLYAGASPERPVIILVPGSVSYGRLFAYPALLLRELGYNVITFDFEGCGLDRQGLGDYTLEAHVKNLVDVIQRARQEFKGPVVTFGLSFGGMTSYLAAERTPVDVMAWYACVDPSDREFIQTEFSPGKAMPLVVSLFRGLAKLMPKVRVPVKAFLQYSRLSDSADFNDAYGKDPLVGGSCTLRAMVSVMSDYQKSVPFGAARFPFLVMHDRQDRMFPMKYSRKTYEQLGDIPKAYVELAGQGHWPTSPEGMKALIAPLDTFLQGLPLGARAVGT</sequence>
<reference evidence="3 4" key="1">
    <citation type="submission" date="2016-10" db="EMBL/GenBank/DDBJ databases">
        <authorList>
            <person name="Varghese N."/>
            <person name="Submissions S."/>
        </authorList>
    </citation>
    <scope>NUCLEOTIDE SEQUENCE [LARGE SCALE GENOMIC DNA]</scope>
    <source>
        <strain evidence="3 4">DSM 16525</strain>
    </source>
</reference>
<organism evidence="2 5">
    <name type="scientific">Myxococcus fulvus</name>
    <dbReference type="NCBI Taxonomy" id="33"/>
    <lineage>
        <taxon>Bacteria</taxon>
        <taxon>Pseudomonadati</taxon>
        <taxon>Myxococcota</taxon>
        <taxon>Myxococcia</taxon>
        <taxon>Myxococcales</taxon>
        <taxon>Cystobacterineae</taxon>
        <taxon>Myxococcaceae</taxon>
        <taxon>Myxococcus</taxon>
    </lineage>
</organism>
<dbReference type="STRING" id="1334629.MFUL124B02_10340"/>
<dbReference type="InterPro" id="IPR022742">
    <property type="entry name" value="Hydrolase_4"/>
</dbReference>
<dbReference type="Proteomes" id="UP000183760">
    <property type="component" value="Unassembled WGS sequence"/>
</dbReference>
<accession>A0A511TCC4</accession>
<evidence type="ECO:0000313" key="4">
    <source>
        <dbReference type="Proteomes" id="UP000183760"/>
    </source>
</evidence>
<dbReference type="EMBL" id="BJXR01000050">
    <property type="protein sequence ID" value="GEN11830.1"/>
    <property type="molecule type" value="Genomic_DNA"/>
</dbReference>
<name>A0A511TCC4_MYXFU</name>
<dbReference type="Proteomes" id="UP000321514">
    <property type="component" value="Unassembled WGS sequence"/>
</dbReference>
<dbReference type="Gene3D" id="3.40.50.1820">
    <property type="entry name" value="alpha/beta hydrolase"/>
    <property type="match status" value="1"/>
</dbReference>
<reference evidence="2 5" key="2">
    <citation type="submission" date="2019-07" db="EMBL/GenBank/DDBJ databases">
        <title>Whole genome shotgun sequence of Myxococcus fulvus NBRC 100333.</title>
        <authorList>
            <person name="Hosoyama A."/>
            <person name="Uohara A."/>
            <person name="Ohji S."/>
            <person name="Ichikawa N."/>
        </authorList>
    </citation>
    <scope>NUCLEOTIDE SEQUENCE [LARGE SCALE GENOMIC DNA]</scope>
    <source>
        <strain evidence="2 5">NBRC 100333</strain>
    </source>
</reference>
<keyword evidence="3" id="KW-0378">Hydrolase</keyword>
<dbReference type="InterPro" id="IPR029058">
    <property type="entry name" value="AB_hydrolase_fold"/>
</dbReference>
<protein>
    <submittedName>
        <fullName evidence="2">Esterase</fullName>
    </submittedName>
    <submittedName>
        <fullName evidence="3">Lysophospholipase, alpha-beta hydrolase superfamily</fullName>
    </submittedName>
</protein>
<feature type="domain" description="Serine aminopeptidase S33" evidence="1">
    <location>
        <begin position="57"/>
        <end position="291"/>
    </location>
</feature>
<proteinExistence type="predicted"/>
<gene>
    <name evidence="2" type="ORF">MFU01_68670</name>
    <name evidence="3" type="ORF">SAMN05443572_113120</name>
</gene>
<dbReference type="SUPFAM" id="SSF53474">
    <property type="entry name" value="alpha/beta-Hydrolases"/>
    <property type="match status" value="1"/>
</dbReference>
<evidence type="ECO:0000313" key="2">
    <source>
        <dbReference type="EMBL" id="GEN11830.1"/>
    </source>
</evidence>
<keyword evidence="4" id="KW-1185">Reference proteome</keyword>
<evidence type="ECO:0000313" key="3">
    <source>
        <dbReference type="EMBL" id="SEU38588.1"/>
    </source>
</evidence>
<dbReference type="AlphaFoldDB" id="A0A511TCC4"/>
<dbReference type="RefSeq" id="WP_074958390.1">
    <property type="nucleotide sequence ID" value="NZ_BJXR01000050.1"/>
</dbReference>
<dbReference type="InterPro" id="IPR051044">
    <property type="entry name" value="MAG_DAG_Lipase"/>
</dbReference>
<comment type="caution">
    <text evidence="2">The sequence shown here is derived from an EMBL/GenBank/DDBJ whole genome shotgun (WGS) entry which is preliminary data.</text>
</comment>